<reference evidence="6" key="1">
    <citation type="submission" date="2023-01" db="EMBL/GenBank/DDBJ databases">
        <title>Key to firefly adult light organ development and bioluminescence: homeobox transcription factors regulate luciferase expression and transportation to peroxisome.</title>
        <authorList>
            <person name="Fu X."/>
        </authorList>
    </citation>
    <scope>NUCLEOTIDE SEQUENCE [LARGE SCALE GENOMIC DNA]</scope>
</reference>
<keyword evidence="6" id="KW-1185">Reference proteome</keyword>
<feature type="compositionally biased region" description="Basic and acidic residues" evidence="3">
    <location>
        <begin position="155"/>
        <end position="178"/>
    </location>
</feature>
<comment type="caution">
    <text evidence="5">The sequence shown here is derived from an EMBL/GenBank/DDBJ whole genome shotgun (WGS) entry which is preliminary data.</text>
</comment>
<name>A0AAN7Q2E3_9COLE</name>
<dbReference type="AlphaFoldDB" id="A0AAN7Q2E3"/>
<dbReference type="SUPFAM" id="SSF54160">
    <property type="entry name" value="Chromo domain-like"/>
    <property type="match status" value="2"/>
</dbReference>
<dbReference type="InterPro" id="IPR023780">
    <property type="entry name" value="Chromo_domain"/>
</dbReference>
<dbReference type="SMART" id="SM00298">
    <property type="entry name" value="CHROMO"/>
    <property type="match status" value="2"/>
</dbReference>
<feature type="region of interest" description="Disordered" evidence="3">
    <location>
        <begin position="1"/>
        <end position="92"/>
    </location>
</feature>
<feature type="compositionally biased region" description="Acidic residues" evidence="3">
    <location>
        <begin position="67"/>
        <end position="87"/>
    </location>
</feature>
<feature type="compositionally biased region" description="Basic residues" evidence="3">
    <location>
        <begin position="1"/>
        <end position="10"/>
    </location>
</feature>
<feature type="domain" description="Chromo" evidence="4">
    <location>
        <begin position="200"/>
        <end position="259"/>
    </location>
</feature>
<organism evidence="5 6">
    <name type="scientific">Aquatica leii</name>
    <dbReference type="NCBI Taxonomy" id="1421715"/>
    <lineage>
        <taxon>Eukaryota</taxon>
        <taxon>Metazoa</taxon>
        <taxon>Ecdysozoa</taxon>
        <taxon>Arthropoda</taxon>
        <taxon>Hexapoda</taxon>
        <taxon>Insecta</taxon>
        <taxon>Pterygota</taxon>
        <taxon>Neoptera</taxon>
        <taxon>Endopterygota</taxon>
        <taxon>Coleoptera</taxon>
        <taxon>Polyphaga</taxon>
        <taxon>Elateriformia</taxon>
        <taxon>Elateroidea</taxon>
        <taxon>Lampyridae</taxon>
        <taxon>Luciolinae</taxon>
        <taxon>Aquatica</taxon>
    </lineage>
</organism>
<dbReference type="PROSITE" id="PS00598">
    <property type="entry name" value="CHROMO_1"/>
    <property type="match status" value="1"/>
</dbReference>
<comment type="subcellular location">
    <subcellularLocation>
        <location evidence="1">Nucleus</location>
    </subcellularLocation>
</comment>
<accession>A0AAN7Q2E3</accession>
<dbReference type="GO" id="GO:0005694">
    <property type="term" value="C:chromosome"/>
    <property type="evidence" value="ECO:0007669"/>
    <property type="project" value="UniProtKB-ARBA"/>
</dbReference>
<evidence type="ECO:0000313" key="5">
    <source>
        <dbReference type="EMBL" id="KAK4876830.1"/>
    </source>
</evidence>
<dbReference type="InterPro" id="IPR051219">
    <property type="entry name" value="Heterochromatin_chromo-domain"/>
</dbReference>
<feature type="compositionally biased region" description="Basic residues" evidence="3">
    <location>
        <begin position="284"/>
        <end position="295"/>
    </location>
</feature>
<dbReference type="GO" id="GO:0005634">
    <property type="term" value="C:nucleus"/>
    <property type="evidence" value="ECO:0007669"/>
    <property type="project" value="UniProtKB-SubCell"/>
</dbReference>
<dbReference type="InterPro" id="IPR017984">
    <property type="entry name" value="Chromo_dom_subgr"/>
</dbReference>
<feature type="region of interest" description="Disordered" evidence="3">
    <location>
        <begin position="273"/>
        <end position="301"/>
    </location>
</feature>
<dbReference type="EMBL" id="JARPUR010000004">
    <property type="protein sequence ID" value="KAK4876830.1"/>
    <property type="molecule type" value="Genomic_DNA"/>
</dbReference>
<evidence type="ECO:0000313" key="6">
    <source>
        <dbReference type="Proteomes" id="UP001353858"/>
    </source>
</evidence>
<dbReference type="InterPro" id="IPR023779">
    <property type="entry name" value="Chromodomain_CS"/>
</dbReference>
<keyword evidence="2" id="KW-0539">Nucleus</keyword>
<dbReference type="PRINTS" id="PR00504">
    <property type="entry name" value="CHROMODOMAIN"/>
</dbReference>
<dbReference type="InterPro" id="IPR016197">
    <property type="entry name" value="Chromo-like_dom_sf"/>
</dbReference>
<dbReference type="Gene3D" id="2.40.50.40">
    <property type="match status" value="2"/>
</dbReference>
<dbReference type="PROSITE" id="PS50013">
    <property type="entry name" value="CHROMO_2"/>
    <property type="match status" value="2"/>
</dbReference>
<gene>
    <name evidence="5" type="ORF">RN001_009336</name>
</gene>
<dbReference type="CDD" id="cd00024">
    <property type="entry name" value="CD_CSD"/>
    <property type="match status" value="2"/>
</dbReference>
<dbReference type="PANTHER" id="PTHR22812">
    <property type="entry name" value="CHROMOBOX PROTEIN"/>
    <property type="match status" value="1"/>
</dbReference>
<feature type="region of interest" description="Disordered" evidence="3">
    <location>
        <begin position="128"/>
        <end position="194"/>
    </location>
</feature>
<evidence type="ECO:0000256" key="3">
    <source>
        <dbReference type="SAM" id="MobiDB-lite"/>
    </source>
</evidence>
<feature type="compositionally biased region" description="Basic residues" evidence="3">
    <location>
        <begin position="40"/>
        <end position="56"/>
    </location>
</feature>
<dbReference type="InterPro" id="IPR000953">
    <property type="entry name" value="Chromo/chromo_shadow_dom"/>
</dbReference>
<feature type="compositionally biased region" description="Basic and acidic residues" evidence="3">
    <location>
        <begin position="57"/>
        <end position="66"/>
    </location>
</feature>
<sequence length="301" mass="35228">MTKKRSRKEKSKNAAEEENGVDSQDVKSDDESSLTEIEPKKRKSEKRKTSSPKKSKKSESTEKDEKEVEQETSEEENDTQYEVEEVIDEKMVKGVRHYLIRWKGYDQDGDTWEPESTLDCPELIKKFKEQKSNDENESPKKGRKSKVVDDDSETESPKKGKKETDKSGKKGKKDTKDKKTPKKPKTKGLPEVDWESDEEFEVDRILDVYFKKNGQREFLVSWKGYSSSQDSWEPEENLDCTNLIEKFMDKVQQAKSVEQKELRLNRTPTKRFTLNMYSGDGSRKLSRRLSKKQRVQYHDAE</sequence>
<evidence type="ECO:0000256" key="2">
    <source>
        <dbReference type="ARBA" id="ARBA00023242"/>
    </source>
</evidence>
<protein>
    <recommendedName>
        <fullName evidence="4">Chromo domain-containing protein</fullName>
    </recommendedName>
</protein>
<proteinExistence type="predicted"/>
<feature type="domain" description="Chromo" evidence="4">
    <location>
        <begin position="81"/>
        <end position="139"/>
    </location>
</feature>
<feature type="compositionally biased region" description="Basic and acidic residues" evidence="3">
    <location>
        <begin position="128"/>
        <end position="140"/>
    </location>
</feature>
<dbReference type="Pfam" id="PF00385">
    <property type="entry name" value="Chromo"/>
    <property type="match status" value="2"/>
</dbReference>
<evidence type="ECO:0000256" key="1">
    <source>
        <dbReference type="ARBA" id="ARBA00004123"/>
    </source>
</evidence>
<dbReference type="Proteomes" id="UP001353858">
    <property type="component" value="Unassembled WGS sequence"/>
</dbReference>
<evidence type="ECO:0000259" key="4">
    <source>
        <dbReference type="PROSITE" id="PS50013"/>
    </source>
</evidence>